<dbReference type="InterPro" id="IPR001214">
    <property type="entry name" value="SET_dom"/>
</dbReference>
<keyword evidence="6" id="KW-0479">Metal-binding</keyword>
<feature type="compositionally biased region" description="Low complexity" evidence="8">
    <location>
        <begin position="1397"/>
        <end position="1406"/>
    </location>
</feature>
<dbReference type="EMBL" id="BFAD01000003">
    <property type="protein sequence ID" value="GBE80975.1"/>
    <property type="molecule type" value="Genomic_DNA"/>
</dbReference>
<feature type="compositionally biased region" description="Polar residues" evidence="8">
    <location>
        <begin position="1072"/>
        <end position="1086"/>
    </location>
</feature>
<feature type="region of interest" description="Disordered" evidence="8">
    <location>
        <begin position="984"/>
        <end position="1012"/>
    </location>
</feature>
<feature type="compositionally biased region" description="Basic and acidic residues" evidence="8">
    <location>
        <begin position="200"/>
        <end position="211"/>
    </location>
</feature>
<feature type="region of interest" description="Disordered" evidence="8">
    <location>
        <begin position="1374"/>
        <end position="1435"/>
    </location>
</feature>
<feature type="region of interest" description="Disordered" evidence="8">
    <location>
        <begin position="1156"/>
        <end position="1181"/>
    </location>
</feature>
<dbReference type="STRING" id="139825.A0A401GFS3"/>
<dbReference type="SUPFAM" id="SSF82199">
    <property type="entry name" value="SET domain"/>
    <property type="match status" value="1"/>
</dbReference>
<evidence type="ECO:0000256" key="8">
    <source>
        <dbReference type="SAM" id="MobiDB-lite"/>
    </source>
</evidence>
<dbReference type="InParanoid" id="A0A401GFS3"/>
<feature type="compositionally biased region" description="Polar residues" evidence="8">
    <location>
        <begin position="1340"/>
        <end position="1349"/>
    </location>
</feature>
<feature type="compositionally biased region" description="Pro residues" evidence="8">
    <location>
        <begin position="218"/>
        <end position="230"/>
    </location>
</feature>
<dbReference type="InterPro" id="IPR003616">
    <property type="entry name" value="Post-SET_dom"/>
</dbReference>
<feature type="compositionally biased region" description="Polar residues" evidence="8">
    <location>
        <begin position="348"/>
        <end position="360"/>
    </location>
</feature>
<gene>
    <name evidence="12" type="ORF">SCP_0306980</name>
</gene>
<dbReference type="RefSeq" id="XP_027611888.1">
    <property type="nucleotide sequence ID" value="XM_027756087.1"/>
</dbReference>
<feature type="compositionally biased region" description="Basic and acidic residues" evidence="8">
    <location>
        <begin position="1381"/>
        <end position="1396"/>
    </location>
</feature>
<dbReference type="GO" id="GO:0042054">
    <property type="term" value="F:histone methyltransferase activity"/>
    <property type="evidence" value="ECO:0007669"/>
    <property type="project" value="InterPro"/>
</dbReference>
<dbReference type="Gene3D" id="2.170.270.10">
    <property type="entry name" value="SET domain"/>
    <property type="match status" value="1"/>
</dbReference>
<evidence type="ECO:0000256" key="1">
    <source>
        <dbReference type="ARBA" id="ARBA00004286"/>
    </source>
</evidence>
<protein>
    <recommendedName>
        <fullName evidence="14">SET domain-containing protein</fullName>
    </recommendedName>
</protein>
<dbReference type="PANTHER" id="PTHR46223:SF3">
    <property type="entry name" value="HISTONE-LYSINE N-METHYLTRANSFERASE SET-23"/>
    <property type="match status" value="1"/>
</dbReference>
<evidence type="ECO:0000256" key="7">
    <source>
        <dbReference type="ARBA" id="ARBA00022833"/>
    </source>
</evidence>
<keyword evidence="13" id="KW-1185">Reference proteome</keyword>
<dbReference type="OrthoDB" id="308383at2759"/>
<evidence type="ECO:0000256" key="2">
    <source>
        <dbReference type="ARBA" id="ARBA00022454"/>
    </source>
</evidence>
<dbReference type="SMART" id="SM00317">
    <property type="entry name" value="SET"/>
    <property type="match status" value="1"/>
</dbReference>
<dbReference type="Proteomes" id="UP000287166">
    <property type="component" value="Unassembled WGS sequence"/>
</dbReference>
<dbReference type="Pfam" id="PF00856">
    <property type="entry name" value="SET"/>
    <property type="match status" value="1"/>
</dbReference>
<feature type="compositionally biased region" description="Basic and acidic residues" evidence="8">
    <location>
        <begin position="445"/>
        <end position="457"/>
    </location>
</feature>
<feature type="compositionally biased region" description="Low complexity" evidence="8">
    <location>
        <begin position="328"/>
        <end position="339"/>
    </location>
</feature>
<dbReference type="PROSITE" id="PS50280">
    <property type="entry name" value="SET"/>
    <property type="match status" value="1"/>
</dbReference>
<dbReference type="GO" id="GO:0032259">
    <property type="term" value="P:methylation"/>
    <property type="evidence" value="ECO:0007669"/>
    <property type="project" value="UniProtKB-KW"/>
</dbReference>
<proteinExistence type="predicted"/>
<evidence type="ECO:0000256" key="3">
    <source>
        <dbReference type="ARBA" id="ARBA00022603"/>
    </source>
</evidence>
<evidence type="ECO:0000259" key="10">
    <source>
        <dbReference type="PROSITE" id="PS50867"/>
    </source>
</evidence>
<keyword evidence="3" id="KW-0489">Methyltransferase</keyword>
<comment type="caution">
    <text evidence="12">The sequence shown here is derived from an EMBL/GenBank/DDBJ whole genome shotgun (WGS) entry which is preliminary data.</text>
</comment>
<feature type="domain" description="SET" evidence="9">
    <location>
        <begin position="1649"/>
        <end position="1781"/>
    </location>
</feature>
<feature type="region of interest" description="Disordered" evidence="8">
    <location>
        <begin position="745"/>
        <end position="767"/>
    </location>
</feature>
<evidence type="ECO:0000259" key="11">
    <source>
        <dbReference type="PROSITE" id="PS50868"/>
    </source>
</evidence>
<feature type="region of interest" description="Disordered" evidence="8">
    <location>
        <begin position="643"/>
        <end position="725"/>
    </location>
</feature>
<evidence type="ECO:0000256" key="5">
    <source>
        <dbReference type="ARBA" id="ARBA00022691"/>
    </source>
</evidence>
<feature type="compositionally biased region" description="Basic residues" evidence="8">
    <location>
        <begin position="384"/>
        <end position="393"/>
    </location>
</feature>
<dbReference type="InterPro" id="IPR007728">
    <property type="entry name" value="Pre-SET_dom"/>
</dbReference>
<feature type="compositionally biased region" description="Low complexity" evidence="8">
    <location>
        <begin position="660"/>
        <end position="669"/>
    </location>
</feature>
<evidence type="ECO:0000313" key="13">
    <source>
        <dbReference type="Proteomes" id="UP000287166"/>
    </source>
</evidence>
<reference evidence="12 13" key="1">
    <citation type="journal article" date="2018" name="Sci. Rep.">
        <title>Genome sequence of the cauliflower mushroom Sparassis crispa (Hanabiratake) and its association with beneficial usage.</title>
        <authorList>
            <person name="Kiyama R."/>
            <person name="Furutani Y."/>
            <person name="Kawaguchi K."/>
            <person name="Nakanishi T."/>
        </authorList>
    </citation>
    <scope>NUCLEOTIDE SEQUENCE [LARGE SCALE GENOMIC DNA]</scope>
</reference>
<keyword evidence="4" id="KW-0808">Transferase</keyword>
<feature type="compositionally biased region" description="Polar residues" evidence="8">
    <location>
        <begin position="250"/>
        <end position="260"/>
    </location>
</feature>
<feature type="domain" description="Post-SET" evidence="11">
    <location>
        <begin position="1807"/>
        <end position="1823"/>
    </location>
</feature>
<feature type="region of interest" description="Disordered" evidence="8">
    <location>
        <begin position="528"/>
        <end position="626"/>
    </location>
</feature>
<dbReference type="PROSITE" id="PS50867">
    <property type="entry name" value="PRE_SET"/>
    <property type="match status" value="1"/>
</dbReference>
<keyword evidence="7" id="KW-0862">Zinc</keyword>
<dbReference type="GO" id="GO:0005694">
    <property type="term" value="C:chromosome"/>
    <property type="evidence" value="ECO:0007669"/>
    <property type="project" value="UniProtKB-SubCell"/>
</dbReference>
<dbReference type="GeneID" id="38777892"/>
<evidence type="ECO:0008006" key="14">
    <source>
        <dbReference type="Google" id="ProtNLM"/>
    </source>
</evidence>
<feature type="compositionally biased region" description="Basic and acidic residues" evidence="8">
    <location>
        <begin position="548"/>
        <end position="561"/>
    </location>
</feature>
<dbReference type="InterPro" id="IPR050973">
    <property type="entry name" value="H3K9_Histone-Lys_N-MTase"/>
</dbReference>
<comment type="subcellular location">
    <subcellularLocation>
        <location evidence="1">Chromosome</location>
    </subcellularLocation>
</comment>
<feature type="compositionally biased region" description="Low complexity" evidence="8">
    <location>
        <begin position="261"/>
        <end position="278"/>
    </location>
</feature>
<dbReference type="SMART" id="SM00468">
    <property type="entry name" value="PreSET"/>
    <property type="match status" value="1"/>
</dbReference>
<organism evidence="12 13">
    <name type="scientific">Sparassis crispa</name>
    <dbReference type="NCBI Taxonomy" id="139825"/>
    <lineage>
        <taxon>Eukaryota</taxon>
        <taxon>Fungi</taxon>
        <taxon>Dikarya</taxon>
        <taxon>Basidiomycota</taxon>
        <taxon>Agaricomycotina</taxon>
        <taxon>Agaricomycetes</taxon>
        <taxon>Polyporales</taxon>
        <taxon>Sparassidaceae</taxon>
        <taxon>Sparassis</taxon>
    </lineage>
</organism>
<name>A0A401GFS3_9APHY</name>
<dbReference type="PANTHER" id="PTHR46223">
    <property type="entry name" value="HISTONE-LYSINE N-METHYLTRANSFERASE SUV39H"/>
    <property type="match status" value="1"/>
</dbReference>
<evidence type="ECO:0000256" key="6">
    <source>
        <dbReference type="ARBA" id="ARBA00022723"/>
    </source>
</evidence>
<feature type="region of interest" description="Disordered" evidence="8">
    <location>
        <begin position="1056"/>
        <end position="1086"/>
    </location>
</feature>
<keyword evidence="2" id="KW-0158">Chromosome</keyword>
<evidence type="ECO:0000313" key="12">
    <source>
        <dbReference type="EMBL" id="GBE80975.1"/>
    </source>
</evidence>
<evidence type="ECO:0000256" key="4">
    <source>
        <dbReference type="ARBA" id="ARBA00022679"/>
    </source>
</evidence>
<feature type="compositionally biased region" description="Polar residues" evidence="8">
    <location>
        <begin position="64"/>
        <end position="73"/>
    </location>
</feature>
<accession>A0A401GFS3</accession>
<dbReference type="Pfam" id="PF05033">
    <property type="entry name" value="Pre-SET"/>
    <property type="match status" value="1"/>
</dbReference>
<dbReference type="InterPro" id="IPR046341">
    <property type="entry name" value="SET_dom_sf"/>
</dbReference>
<feature type="compositionally biased region" description="Low complexity" evidence="8">
    <location>
        <begin position="1166"/>
        <end position="1179"/>
    </location>
</feature>
<dbReference type="PROSITE" id="PS50868">
    <property type="entry name" value="POST_SET"/>
    <property type="match status" value="1"/>
</dbReference>
<feature type="compositionally biased region" description="Polar residues" evidence="8">
    <location>
        <begin position="397"/>
        <end position="411"/>
    </location>
</feature>
<feature type="domain" description="Pre-SET" evidence="10">
    <location>
        <begin position="1579"/>
        <end position="1646"/>
    </location>
</feature>
<feature type="compositionally biased region" description="Low complexity" evidence="8">
    <location>
        <begin position="1418"/>
        <end position="1428"/>
    </location>
</feature>
<keyword evidence="5" id="KW-0949">S-adenosyl-L-methionine</keyword>
<evidence type="ECO:0000259" key="9">
    <source>
        <dbReference type="PROSITE" id="PS50280"/>
    </source>
</evidence>
<feature type="region of interest" description="Disordered" evidence="8">
    <location>
        <begin position="1"/>
        <end position="509"/>
    </location>
</feature>
<feature type="region of interest" description="Disordered" evidence="8">
    <location>
        <begin position="1330"/>
        <end position="1358"/>
    </location>
</feature>
<sequence length="1824" mass="197658">MSATPGPTWAVLNDIEPTSSVAPSEDELVPSSQDMRDEIDPTPPPGKRKLETSLTEDEIGHEAPSSSSTQNFIPKSPLPNPLTQTTKKRKKRKIIDNSGASPEFVRVPLPPLSKPPKNRDASLSKPPPATQIPIRGGAKSQTSARKRKNATANIFSSEDEAVIIPAKQVPASQPTPNVGSERRAGVNPDWTPMSAPKLPPIREKFSRDERVSQTQPAAPLPRPQPRPRPSLPASGSEATTSEQLPAVSSMEASSSTQPDASLSRPCLRPRLSLPVSRLEASGSDQLPVVSNKEPSASKHAPIVSNKYVSKKETSSVKDLPTASRKTASSSKHVSIVSSKGAASKDAPTVSSKDASMSSKQNTKRRRSPGSSSDDDLPENLSRMRDKHKRRRTRSSVAALTTISRIPSSSQPVRGRPKVGSVSAKIKTQPRQRAPPRFAISATQAPDRRKSAISKDDFIELFDDEQPTPSKRVRRSSGFQSPADIIVIMDSDDEQPPSPHPPASQNLSTNWRASSIQYNVDADGAIVLIDSDDDEVPNKTSFENPKAGTHVEHQEDHSHDAPSLDEPPVEPIGDADDHQADEPTDEQLGGAEVHRQPDDIQSSLNRDNAPPLDEPTVVPIDDAGGHRIESQGFVDHFAAPLDEPVVGVDEVPEADAHLSDSDNVSSGVDGQVTDDVRQESTEPGSYSDTSVPLHSKSVGSARSASAETSAVQGRLQDLNLDSDHGHSVHSEDAAAVKVMDARTSSSLGDTQVGLPVTDEVLNPEGPEASREDIAGFSEPAAKSDDCNIPIILAQASDRELNAVPNTTGGYAESKMQLEQPIVAQSAPSGLRIRKEDVTMQISGSINTGTKKTQRTVVLSTKSPSLPHPVQKLRALYGGPNGFFKDIFKQQVKSRSSSTSVVESNSAVKTPVVDDSSAQISSPRAFISAPDKDKVATSIYAGPANMSHTFTMPPQSEVSSIVTESLDADSSGASCVQQVLDHRSQGPLLNATPESLKDVQKLPPAETGSVVSDPDEATLTYAMNRVHVASSSPASASGETQPDIQSLKDALTGHALKTEEEDRITPASQHIPRTHTSPETTQRSKGQSLTEVINIAYYSNVRGSKTVSSDRPIIDLTSDPTEEEVVTTPTQSLQTDNIAPNELSTNAIIHSQRLDDTVVPPLKNSDHSSLPEPSLSPRPALVQPQQVKSRLGLDEIRNIRSRLVSRQLSATGISVDKGHWQESTGLSVPAKVEISTQFSLSDVNPVSYPDTGGTLPNLERLSASLLPSNSSPAMQDSFSSAVHAVGTRQFPVTADTNPPEQVMGHLEEPDGAEAVRTDEQCMLTVNDLPQDAGAPIEIPLGEQSNNSTLPRSQREDDEERECLQILTYPDSSVILDTSDVEMSDERASIASTSREKRSAPSSASSETSIAQRRPRRLVRRSPSSSSSSSLGPVEPLDDIPTLAEACIRIRRNGSDGFEDPQAISGSSLSECGFELLTWEKDHARMMAKEFADMCKLAKDMPHEIQDRLNAMSLAARRADDMQVKLFEAFISENTYADEPFAPPIHIINNMDDELTPPCEFHYSNLMWHSEGVPKPDFKNLKGCGCQGPCDPTSKTCSCLQRQREYYPSDHGFIYDSKGVLRQHDYPIFECNDLCGCSSECKNRVVQHGRRYAVNIQKTSNKGWGVFAGPKKIPKHTFIGIYAGEYLTDAEGESRGGTYNKFGRTYLFDLDFHHLQQGDPDWQTKYCVDAYHAGNFTRYLNHSCDPNCNINACYINEANLDKPLLTIFTCRDVQPGDELCFSYFGNPDSDVEDGEDDDAEGDSQNVNDGVYVRCRCGTSKCKGKMWK</sequence>
<dbReference type="GO" id="GO:0008270">
    <property type="term" value="F:zinc ion binding"/>
    <property type="evidence" value="ECO:0007669"/>
    <property type="project" value="InterPro"/>
</dbReference>
<feature type="compositionally biased region" description="Polar residues" evidence="8">
    <location>
        <begin position="680"/>
        <end position="710"/>
    </location>
</feature>
<dbReference type="GO" id="GO:0005634">
    <property type="term" value="C:nucleus"/>
    <property type="evidence" value="ECO:0007669"/>
    <property type="project" value="InterPro"/>
</dbReference>